<feature type="short sequence motif" description="DGA/G" evidence="4">
    <location>
        <begin position="764"/>
        <end position="766"/>
    </location>
</feature>
<dbReference type="GO" id="GO:0006631">
    <property type="term" value="P:fatty acid metabolic process"/>
    <property type="evidence" value="ECO:0007669"/>
    <property type="project" value="TreeGrafter"/>
</dbReference>
<organism evidence="7 8">
    <name type="scientific">Galdieria partita</name>
    <dbReference type="NCBI Taxonomy" id="83374"/>
    <lineage>
        <taxon>Eukaryota</taxon>
        <taxon>Rhodophyta</taxon>
        <taxon>Bangiophyceae</taxon>
        <taxon>Galdieriales</taxon>
        <taxon>Galdieriaceae</taxon>
        <taxon>Galdieria</taxon>
    </lineage>
</organism>
<comment type="caution">
    <text evidence="4">Lacks conserved residue(s) required for the propagation of feature annotation.</text>
</comment>
<dbReference type="PROSITE" id="PS51635">
    <property type="entry name" value="PNPLA"/>
    <property type="match status" value="1"/>
</dbReference>
<feature type="compositionally biased region" description="Basic and acidic residues" evidence="5">
    <location>
        <begin position="270"/>
        <end position="288"/>
    </location>
</feature>
<feature type="short sequence motif" description="GXSXG" evidence="4">
    <location>
        <begin position="620"/>
        <end position="624"/>
    </location>
</feature>
<dbReference type="AlphaFoldDB" id="A0A9C7UN21"/>
<proteinExistence type="predicted"/>
<dbReference type="InterPro" id="IPR002641">
    <property type="entry name" value="PNPLA_dom"/>
</dbReference>
<dbReference type="GO" id="GO:0016042">
    <property type="term" value="P:lipid catabolic process"/>
    <property type="evidence" value="ECO:0007669"/>
    <property type="project" value="UniProtKB-UniRule"/>
</dbReference>
<feature type="active site" description="Nucleophile" evidence="4">
    <location>
        <position position="622"/>
    </location>
</feature>
<feature type="compositionally biased region" description="Polar residues" evidence="5">
    <location>
        <begin position="289"/>
        <end position="309"/>
    </location>
</feature>
<evidence type="ECO:0000259" key="6">
    <source>
        <dbReference type="PROSITE" id="PS51635"/>
    </source>
</evidence>
<evidence type="ECO:0000256" key="3">
    <source>
        <dbReference type="ARBA" id="ARBA00023098"/>
    </source>
</evidence>
<evidence type="ECO:0000256" key="2">
    <source>
        <dbReference type="ARBA" id="ARBA00022963"/>
    </source>
</evidence>
<evidence type="ECO:0000256" key="1">
    <source>
        <dbReference type="ARBA" id="ARBA00022801"/>
    </source>
</evidence>
<keyword evidence="2 4" id="KW-0442">Lipid degradation</keyword>
<evidence type="ECO:0000313" key="8">
    <source>
        <dbReference type="Proteomes" id="UP001061958"/>
    </source>
</evidence>
<dbReference type="OrthoDB" id="630895at2759"/>
<dbReference type="PANTHER" id="PTHR24185:SF1">
    <property type="entry name" value="CALCIUM-INDEPENDENT PHOSPHOLIPASE A2-GAMMA"/>
    <property type="match status" value="1"/>
</dbReference>
<keyword evidence="1 4" id="KW-0378">Hydrolase</keyword>
<feature type="compositionally biased region" description="Basic and acidic residues" evidence="5">
    <location>
        <begin position="233"/>
        <end position="244"/>
    </location>
</feature>
<evidence type="ECO:0000256" key="5">
    <source>
        <dbReference type="SAM" id="MobiDB-lite"/>
    </source>
</evidence>
<keyword evidence="8" id="KW-1185">Reference proteome</keyword>
<keyword evidence="3 4" id="KW-0443">Lipid metabolism</keyword>
<feature type="region of interest" description="Disordered" evidence="5">
    <location>
        <begin position="198"/>
        <end position="309"/>
    </location>
</feature>
<dbReference type="GO" id="GO:0016020">
    <property type="term" value="C:membrane"/>
    <property type="evidence" value="ECO:0007669"/>
    <property type="project" value="TreeGrafter"/>
</dbReference>
<feature type="active site" description="Proton acceptor" evidence="4">
    <location>
        <position position="764"/>
    </location>
</feature>
<sequence>MRNDFSLCFNCKYRCLRSAKTFVVFINQQPLSNQTSNTNIVPSLYKATVFGRVSKRVAHKRCIWLCKVPEKNEKHEKLLKELWKLGWYITKFFSNSNDSNSDKYAQESVGIDLDGILRGETQDKESVQYVQRETLEQSQGQEVLQVTSTPTPTIIDMQTLEIVSLALNKSKTASRKGVDSVLPYEVQRVLFDSFCKGSSVPSKTSHLTKVGRTMRANGDYNDRIGSSSVKSTTSDRSKDSRGDTSKLNTEDSMPLPDAENRKIGVQQRLDNAERKELKVPKVQSKDESSTSQSAGVESTKSLRSNQMESKFQENVKRHYPEGLLDSSLRFLFNLAILWNPLSKAENLQNVANTSRMEQLDNVSGQPITEGSKLDSVETKRLDLEYSKGHEKTKGWTTYELIKAANDVRLKEDAEKFLDSDKIGQLIHDLTEDSEEIQAEAATALANLAAILPATRSIMLEFNDNQICQFSKSIICEGATRSVLRFRWKRPYRSSLHQTGRQIEVKMSILHLVGSLALCFEPAGRKWRREACEDKEFVAALKRFSRGTSGGYSEGVARCARRALACLGINTWSPRVLGQRGIRVLSFDGGGTRAIMTFEILKYLKRITGCEIHELFDVIGGTSTGGIIAATLGLRKRPIEEVEALYRELIGKIFTKTPVNTPKLIITRSYYDASILEGILKREAGRSLFIDSVTEDNANKVFVVSSIVSRKPHVIHLFRNYTFMEGKESRYEGSVEAQLWEGLRASSAAPTYFSEMRINGELYADGALVANNPTGVAIHETKKLFPNVPLELVVSIGTGRLTGSELPEATRRKESNLGWNDIITYLINSATSTESIHESLEDLLPPDKYFRLNPVTDSIDIDEVRPGKLAKMTELAQQYIRENEDRLELLGELLRPKPAKALHELLFDLFRVRGFYVDSFYQIGDDWYFPENF</sequence>
<accession>A0A9C7UN21</accession>
<dbReference type="EMBL" id="BQMJ01000007">
    <property type="protein sequence ID" value="GJQ09293.1"/>
    <property type="molecule type" value="Genomic_DNA"/>
</dbReference>
<name>A0A9C7UN21_9RHOD</name>
<evidence type="ECO:0000313" key="7">
    <source>
        <dbReference type="EMBL" id="GJQ09293.1"/>
    </source>
</evidence>
<gene>
    <name evidence="7" type="ORF">GpartN1_g1084.t1</name>
</gene>
<protein>
    <recommendedName>
        <fullName evidence="6">PNPLA domain-containing protein</fullName>
    </recommendedName>
</protein>
<evidence type="ECO:0000256" key="4">
    <source>
        <dbReference type="PROSITE-ProRule" id="PRU01161"/>
    </source>
</evidence>
<reference evidence="7" key="2">
    <citation type="submission" date="2022-01" db="EMBL/GenBank/DDBJ databases">
        <authorList>
            <person name="Hirooka S."/>
            <person name="Miyagishima S.Y."/>
        </authorList>
    </citation>
    <scope>NUCLEOTIDE SEQUENCE</scope>
    <source>
        <strain evidence="7">NBRC 102759</strain>
    </source>
</reference>
<dbReference type="Proteomes" id="UP001061958">
    <property type="component" value="Unassembled WGS sequence"/>
</dbReference>
<dbReference type="PANTHER" id="PTHR24185">
    <property type="entry name" value="CALCIUM-INDEPENDENT PHOSPHOLIPASE A2-GAMMA"/>
    <property type="match status" value="1"/>
</dbReference>
<feature type="domain" description="PNPLA" evidence="6">
    <location>
        <begin position="584"/>
        <end position="777"/>
    </location>
</feature>
<dbReference type="Pfam" id="PF01734">
    <property type="entry name" value="Patatin"/>
    <property type="match status" value="1"/>
</dbReference>
<dbReference type="Gene3D" id="3.40.1090.10">
    <property type="entry name" value="Cytosolic phospholipase A2 catalytic domain"/>
    <property type="match status" value="1"/>
</dbReference>
<comment type="caution">
    <text evidence="7">The sequence shown here is derived from an EMBL/GenBank/DDBJ whole genome shotgun (WGS) entry which is preliminary data.</text>
</comment>
<reference evidence="7" key="1">
    <citation type="journal article" date="2022" name="Proc. Natl. Acad. Sci. U.S.A.">
        <title>Life cycle and functional genomics of the unicellular red alga Galdieria for elucidating algal and plant evolution and industrial use.</title>
        <authorList>
            <person name="Hirooka S."/>
            <person name="Itabashi T."/>
            <person name="Ichinose T.M."/>
            <person name="Onuma R."/>
            <person name="Fujiwara T."/>
            <person name="Yamashita S."/>
            <person name="Jong L.W."/>
            <person name="Tomita R."/>
            <person name="Iwane A.H."/>
            <person name="Miyagishima S.Y."/>
        </authorList>
    </citation>
    <scope>NUCLEOTIDE SEQUENCE</scope>
    <source>
        <strain evidence="7">NBRC 102759</strain>
    </source>
</reference>
<dbReference type="GO" id="GO:0004620">
    <property type="term" value="F:phospholipase activity"/>
    <property type="evidence" value="ECO:0007669"/>
    <property type="project" value="TreeGrafter"/>
</dbReference>
<dbReference type="SUPFAM" id="SSF52151">
    <property type="entry name" value="FabD/lysophospholipase-like"/>
    <property type="match status" value="1"/>
</dbReference>
<dbReference type="InterPro" id="IPR016035">
    <property type="entry name" value="Acyl_Trfase/lysoPLipase"/>
</dbReference>